<dbReference type="EMBL" id="RKKU01000001">
    <property type="protein sequence ID" value="ROZ88185.1"/>
    <property type="molecule type" value="Genomic_DNA"/>
</dbReference>
<keyword evidence="2" id="KW-1185">Reference proteome</keyword>
<dbReference type="Proteomes" id="UP000275199">
    <property type="component" value="Unassembled WGS sequence"/>
</dbReference>
<evidence type="ECO:0000313" key="1">
    <source>
        <dbReference type="EMBL" id="ROZ88185.1"/>
    </source>
</evidence>
<evidence type="ECO:0000313" key="2">
    <source>
        <dbReference type="Proteomes" id="UP000275199"/>
    </source>
</evidence>
<gene>
    <name evidence="1" type="ORF">EF096_00345</name>
</gene>
<proteinExistence type="predicted"/>
<sequence length="291" mass="33274">MTLIVARKNPVIFKTQAIHIQASKEVLRYAPTGNPLSFFEMQERRQPITVQNPEHFELTVANLGVSVDIQMEWQGRQFQLLVRQDRPDRGDNVLKLLSGYVPAHELRVPLLTAMTEIAEELLVETESGWLQGRYQDTWLPTPYADSLALDEEQVFRLSSLGGSSRPVLCRELNLLERPRAYVHLPSNSLQLVYQMRLALPQSAKRLSLLHTDEFLDEDSGELVAQMDYERPELFLAEHRDGKATGKLFILLRGKLIEQDSQEMLLSEAFAPQHGWIVNAQNCSWQEGLGER</sequence>
<dbReference type="RefSeq" id="WP_123887618.1">
    <property type="nucleotide sequence ID" value="NZ_RKKU01000001.1"/>
</dbReference>
<reference evidence="1 2" key="1">
    <citation type="submission" date="2018-11" db="EMBL/GenBank/DDBJ databases">
        <authorList>
            <person name="Jang G.I."/>
            <person name="Hwang C.Y."/>
        </authorList>
    </citation>
    <scope>NUCLEOTIDE SEQUENCE [LARGE SCALE GENOMIC DNA]</scope>
    <source>
        <strain evidence="1 2">SSM26</strain>
    </source>
</reference>
<organism evidence="1 2">
    <name type="scientific">Pseudomonas neustonica</name>
    <dbReference type="NCBI Taxonomy" id="2487346"/>
    <lineage>
        <taxon>Bacteria</taxon>
        <taxon>Pseudomonadati</taxon>
        <taxon>Pseudomonadota</taxon>
        <taxon>Gammaproteobacteria</taxon>
        <taxon>Pseudomonadales</taxon>
        <taxon>Pseudomonadaceae</taxon>
        <taxon>Pseudomonas</taxon>
    </lineage>
</organism>
<accession>A0ABX9XQ17</accession>
<comment type="caution">
    <text evidence="1">The sequence shown here is derived from an EMBL/GenBank/DDBJ whole genome shotgun (WGS) entry which is preliminary data.</text>
</comment>
<protein>
    <submittedName>
        <fullName evidence="1">Metal ABC transporter ATPase</fullName>
    </submittedName>
</protein>
<name>A0ABX9XQ17_9PSED</name>